<keyword evidence="6" id="KW-0489">Methyltransferase</keyword>
<dbReference type="Gene3D" id="2.60.120.650">
    <property type="entry name" value="Cupin"/>
    <property type="match status" value="1"/>
</dbReference>
<dbReference type="AlphaFoldDB" id="A0A0B0MUN8"/>
<evidence type="ECO:0000313" key="7">
    <source>
        <dbReference type="Proteomes" id="UP000032142"/>
    </source>
</evidence>
<name>A0A0B0MUN8_GOSAR</name>
<accession>A0A0B0MUN8</accession>
<dbReference type="GO" id="GO:0008168">
    <property type="term" value="F:methyltransferase activity"/>
    <property type="evidence" value="ECO:0007669"/>
    <property type="project" value="UniProtKB-KW"/>
</dbReference>
<proteinExistence type="inferred from homology"/>
<dbReference type="Pfam" id="PF02373">
    <property type="entry name" value="JmjC"/>
    <property type="match status" value="1"/>
</dbReference>
<keyword evidence="7" id="KW-1185">Reference proteome</keyword>
<reference evidence="7" key="1">
    <citation type="submission" date="2014-09" db="EMBL/GenBank/DDBJ databases">
        <authorList>
            <person name="Mudge J."/>
            <person name="Ramaraj T."/>
            <person name="Lindquist I.E."/>
            <person name="Bharti A.K."/>
            <person name="Sundararajan A."/>
            <person name="Cameron C.T."/>
            <person name="Woodward J.E."/>
            <person name="May G.D."/>
            <person name="Brubaker C."/>
            <person name="Broadhvest J."/>
            <person name="Wilkins T.A."/>
        </authorList>
    </citation>
    <scope>NUCLEOTIDE SEQUENCE</scope>
    <source>
        <strain evidence="7">cv. AKA8401</strain>
    </source>
</reference>
<keyword evidence="3" id="KW-0479">Metal-binding</keyword>
<protein>
    <submittedName>
        <fullName evidence="6">Lysine-specific demethylase 3B</fullName>
    </submittedName>
</protein>
<dbReference type="InterPro" id="IPR003347">
    <property type="entry name" value="JmjC_dom"/>
</dbReference>
<dbReference type="EMBL" id="JRRC01412342">
    <property type="protein sequence ID" value="KHG04475.1"/>
    <property type="molecule type" value="Genomic_DNA"/>
</dbReference>
<dbReference type="SUPFAM" id="SSF51197">
    <property type="entry name" value="Clavaminate synthase-like"/>
    <property type="match status" value="1"/>
</dbReference>
<evidence type="ECO:0000256" key="2">
    <source>
        <dbReference type="ARBA" id="ARBA00006801"/>
    </source>
</evidence>
<dbReference type="PANTHER" id="PTHR12549:SF33">
    <property type="entry name" value="LYSINE-SPECIFIC DEMETHYLASE JMJ27"/>
    <property type="match status" value="1"/>
</dbReference>
<gene>
    <name evidence="6" type="ORF">F383_06781</name>
</gene>
<comment type="subcellular location">
    <subcellularLocation>
        <location evidence="1">Nucleus</location>
    </subcellularLocation>
</comment>
<dbReference type="GO" id="GO:0032454">
    <property type="term" value="F:histone H3K9 demethylase activity"/>
    <property type="evidence" value="ECO:0007669"/>
    <property type="project" value="InterPro"/>
</dbReference>
<evidence type="ECO:0000256" key="4">
    <source>
        <dbReference type="ARBA" id="ARBA00023242"/>
    </source>
</evidence>
<dbReference type="GO" id="GO:0032259">
    <property type="term" value="P:methylation"/>
    <property type="evidence" value="ECO:0007669"/>
    <property type="project" value="UniProtKB-KW"/>
</dbReference>
<comment type="caution">
    <text evidence="6">The sequence shown here is derived from an EMBL/GenBank/DDBJ whole genome shotgun (WGS) entry which is preliminary data.</text>
</comment>
<dbReference type="SMART" id="SM00558">
    <property type="entry name" value="JmjC"/>
    <property type="match status" value="1"/>
</dbReference>
<keyword evidence="6" id="KW-0808">Transferase</keyword>
<dbReference type="GO" id="GO:0006357">
    <property type="term" value="P:regulation of transcription by RNA polymerase II"/>
    <property type="evidence" value="ECO:0007669"/>
    <property type="project" value="TreeGrafter"/>
</dbReference>
<dbReference type="PROSITE" id="PS51184">
    <property type="entry name" value="JMJC"/>
    <property type="match status" value="1"/>
</dbReference>
<dbReference type="InterPro" id="IPR045109">
    <property type="entry name" value="LSDs-like"/>
</dbReference>
<dbReference type="GO" id="GO:0000118">
    <property type="term" value="C:histone deacetylase complex"/>
    <property type="evidence" value="ECO:0007669"/>
    <property type="project" value="TreeGrafter"/>
</dbReference>
<evidence type="ECO:0000256" key="3">
    <source>
        <dbReference type="ARBA" id="ARBA00022723"/>
    </source>
</evidence>
<keyword evidence="4" id="KW-0539">Nucleus</keyword>
<comment type="similarity">
    <text evidence="2">Belongs to the JARID1 histone demethylase family.</text>
</comment>
<dbReference type="PANTHER" id="PTHR12549">
    <property type="entry name" value="JMJC DOMAIN-CONTAINING HISTONE DEMETHYLATION PROTEIN"/>
    <property type="match status" value="1"/>
</dbReference>
<dbReference type="GO" id="GO:0003712">
    <property type="term" value="F:transcription coregulator activity"/>
    <property type="evidence" value="ECO:0007669"/>
    <property type="project" value="TreeGrafter"/>
</dbReference>
<dbReference type="Proteomes" id="UP000032142">
    <property type="component" value="Unassembled WGS sequence"/>
</dbReference>
<dbReference type="GO" id="GO:0031490">
    <property type="term" value="F:chromatin DNA binding"/>
    <property type="evidence" value="ECO:0007669"/>
    <property type="project" value="TreeGrafter"/>
</dbReference>
<evidence type="ECO:0000259" key="5">
    <source>
        <dbReference type="PROSITE" id="PS51184"/>
    </source>
</evidence>
<feature type="domain" description="JmjC" evidence="5">
    <location>
        <begin position="1"/>
        <end position="251"/>
    </location>
</feature>
<evidence type="ECO:0000313" key="6">
    <source>
        <dbReference type="EMBL" id="KHG04475.1"/>
    </source>
</evidence>
<organism evidence="6 7">
    <name type="scientific">Gossypium arboreum</name>
    <name type="common">Tree cotton</name>
    <name type="synonym">Gossypium nanking</name>
    <dbReference type="NCBI Taxonomy" id="29729"/>
    <lineage>
        <taxon>Eukaryota</taxon>
        <taxon>Viridiplantae</taxon>
        <taxon>Streptophyta</taxon>
        <taxon>Embryophyta</taxon>
        <taxon>Tracheophyta</taxon>
        <taxon>Spermatophyta</taxon>
        <taxon>Magnoliopsida</taxon>
        <taxon>eudicotyledons</taxon>
        <taxon>Gunneridae</taxon>
        <taxon>Pentapetalae</taxon>
        <taxon>rosids</taxon>
        <taxon>malvids</taxon>
        <taxon>Malvales</taxon>
        <taxon>Malvaceae</taxon>
        <taxon>Malvoideae</taxon>
        <taxon>Gossypium</taxon>
    </lineage>
</organism>
<dbReference type="GO" id="GO:0000785">
    <property type="term" value="C:chromatin"/>
    <property type="evidence" value="ECO:0007669"/>
    <property type="project" value="TreeGrafter"/>
</dbReference>
<evidence type="ECO:0000256" key="1">
    <source>
        <dbReference type="ARBA" id="ARBA00004123"/>
    </source>
</evidence>
<dbReference type="GO" id="GO:0046872">
    <property type="term" value="F:metal ion binding"/>
    <property type="evidence" value="ECO:0007669"/>
    <property type="project" value="UniProtKB-KW"/>
</dbReference>
<sequence length="276" mass="31705">MENFEMERSPSSSMVDKHYLKTRRMDHSLRLEKEVKNISGKDQMDENVYSSELNAATAENVTVKLNEQSVNQSKVVTESEGLADLSASYLEKIKCSNDMVVTRKDKFGISFSGDCALSVPVSKESDQEAVKDIGNDDNSELVKGGAVWDIFRKQDVPKIIQYLEKHKKEFRHVNNLPVIHPIHDQTLFLNERHKRQLKEEFDVEPWTFEQYLGEAVFIPAGCPHQSCIKVALDFVSPDNIEECLRLTNEFRKLPKNHRAKEDKLECLELCNNCERA</sequence>